<evidence type="ECO:0000313" key="3">
    <source>
        <dbReference type="Proteomes" id="UP000652219"/>
    </source>
</evidence>
<evidence type="ECO:0000313" key="2">
    <source>
        <dbReference type="EMBL" id="KAF6819315.1"/>
    </source>
</evidence>
<dbReference type="EMBL" id="WIGN01000010">
    <property type="protein sequence ID" value="KAF6819315.1"/>
    <property type="molecule type" value="Genomic_DNA"/>
</dbReference>
<sequence>MQVAYNERQEPTLHAPSATVPHPGAEPFTGPDSDESVILQSPASPRERCQTTSRRIVDLATTQCSRTPPPSLQPSRDERDPRTPNQKTNLGARSDMRKTPEHLPTAIPLFLFFSSPAKTTSPCSGRLRPPSTAKRRNKSLLSTWASRFYRNSHEITAQWKTQFALTFLGHVRPEFGHSSTQSRASRLGSRRTNQPRSVWLSPSYMDR</sequence>
<organism evidence="2 3">
    <name type="scientific">Colletotrichum sojae</name>
    <dbReference type="NCBI Taxonomy" id="2175907"/>
    <lineage>
        <taxon>Eukaryota</taxon>
        <taxon>Fungi</taxon>
        <taxon>Dikarya</taxon>
        <taxon>Ascomycota</taxon>
        <taxon>Pezizomycotina</taxon>
        <taxon>Sordariomycetes</taxon>
        <taxon>Hypocreomycetidae</taxon>
        <taxon>Glomerellales</taxon>
        <taxon>Glomerellaceae</taxon>
        <taxon>Colletotrichum</taxon>
        <taxon>Colletotrichum orchidearum species complex</taxon>
    </lineage>
</organism>
<proteinExistence type="predicted"/>
<feature type="region of interest" description="Disordered" evidence="1">
    <location>
        <begin position="1"/>
        <end position="99"/>
    </location>
</feature>
<name>A0A8H6JV10_9PEZI</name>
<reference evidence="2 3" key="1">
    <citation type="journal article" date="2020" name="Phytopathology">
        <title>Genome Sequence Resources of Colletotrichum truncatum, C. plurivorum, C. musicola, and C. sojae: Four Species Pathogenic to Soybean (Glycine max).</title>
        <authorList>
            <person name="Rogerio F."/>
            <person name="Boufleur T.R."/>
            <person name="Ciampi-Guillardi M."/>
            <person name="Sukno S.A."/>
            <person name="Thon M.R."/>
            <person name="Massola Junior N.S."/>
            <person name="Baroncelli R."/>
        </authorList>
    </citation>
    <scope>NUCLEOTIDE SEQUENCE [LARGE SCALE GENOMIC DNA]</scope>
    <source>
        <strain evidence="2 3">LFN0009</strain>
    </source>
</reference>
<feature type="region of interest" description="Disordered" evidence="1">
    <location>
        <begin position="174"/>
        <end position="207"/>
    </location>
</feature>
<gene>
    <name evidence="2" type="ORF">CSOJ01_01372</name>
</gene>
<feature type="compositionally biased region" description="Polar residues" evidence="1">
    <location>
        <begin position="50"/>
        <end position="66"/>
    </location>
</feature>
<feature type="compositionally biased region" description="Polar residues" evidence="1">
    <location>
        <begin position="177"/>
        <end position="196"/>
    </location>
</feature>
<evidence type="ECO:0000256" key="1">
    <source>
        <dbReference type="SAM" id="MobiDB-lite"/>
    </source>
</evidence>
<dbReference type="AlphaFoldDB" id="A0A8H6JV10"/>
<accession>A0A8H6JV10</accession>
<keyword evidence="3" id="KW-1185">Reference proteome</keyword>
<protein>
    <submittedName>
        <fullName evidence="2">Uncharacterized protein</fullName>
    </submittedName>
</protein>
<comment type="caution">
    <text evidence="2">The sequence shown here is derived from an EMBL/GenBank/DDBJ whole genome shotgun (WGS) entry which is preliminary data.</text>
</comment>
<dbReference type="Proteomes" id="UP000652219">
    <property type="component" value="Unassembled WGS sequence"/>
</dbReference>